<proteinExistence type="predicted"/>
<dbReference type="AlphaFoldDB" id="A0AAQ3LBY3"/>
<evidence type="ECO:0000313" key="3">
    <source>
        <dbReference type="EMBL" id="WOO41739.1"/>
    </source>
</evidence>
<name>A0AAQ3LBY3_9BACT</name>
<dbReference type="GO" id="GO:0046872">
    <property type="term" value="F:metal ion binding"/>
    <property type="evidence" value="ECO:0007669"/>
    <property type="project" value="UniProtKB-KW"/>
</dbReference>
<dbReference type="Gene3D" id="2.60.120.10">
    <property type="entry name" value="Jelly Rolls"/>
    <property type="match status" value="1"/>
</dbReference>
<dbReference type="Pfam" id="PF07883">
    <property type="entry name" value="Cupin_2"/>
    <property type="match status" value="1"/>
</dbReference>
<dbReference type="SUPFAM" id="SSF51182">
    <property type="entry name" value="RmlC-like cupins"/>
    <property type="match status" value="1"/>
</dbReference>
<protein>
    <submittedName>
        <fullName evidence="3">Cupin domain-containing protein</fullName>
    </submittedName>
</protein>
<dbReference type="InterPro" id="IPR013096">
    <property type="entry name" value="Cupin_2"/>
</dbReference>
<organism evidence="3 4">
    <name type="scientific">Rubellicoccus peritrichatus</name>
    <dbReference type="NCBI Taxonomy" id="3080537"/>
    <lineage>
        <taxon>Bacteria</taxon>
        <taxon>Pseudomonadati</taxon>
        <taxon>Verrucomicrobiota</taxon>
        <taxon>Opitutia</taxon>
        <taxon>Puniceicoccales</taxon>
        <taxon>Cerasicoccaceae</taxon>
        <taxon>Rubellicoccus</taxon>
    </lineage>
</organism>
<accession>A0AAQ3LBY3</accession>
<dbReference type="EMBL" id="CP136920">
    <property type="protein sequence ID" value="WOO41739.1"/>
    <property type="molecule type" value="Genomic_DNA"/>
</dbReference>
<feature type="domain" description="Cupin type-2" evidence="2">
    <location>
        <begin position="37"/>
        <end position="104"/>
    </location>
</feature>
<evidence type="ECO:0000256" key="1">
    <source>
        <dbReference type="ARBA" id="ARBA00022723"/>
    </source>
</evidence>
<dbReference type="InterPro" id="IPR051610">
    <property type="entry name" value="GPI/OXD"/>
</dbReference>
<keyword evidence="4" id="KW-1185">Reference proteome</keyword>
<dbReference type="RefSeq" id="WP_317834223.1">
    <property type="nucleotide sequence ID" value="NZ_CP136920.1"/>
</dbReference>
<dbReference type="InterPro" id="IPR011051">
    <property type="entry name" value="RmlC_Cupin_sf"/>
</dbReference>
<sequence length="116" mass="13139">MKFIPHHDDGWIEGQGYRKQPLLLPADLNCDGALVQIVEIPPHTSCPLHHHNHQTEVFHIIEGEGRMTIGGKTVHLKPGDTVTTEPGERHEAINASDKTWRYVVFKTNWSADDSVW</sequence>
<reference evidence="3 4" key="1">
    <citation type="submission" date="2023-10" db="EMBL/GenBank/DDBJ databases">
        <title>Rubellicoccus peritrichatus gen. nov., sp. nov., isolated from an algae of coral reef tank.</title>
        <authorList>
            <person name="Luo J."/>
        </authorList>
    </citation>
    <scope>NUCLEOTIDE SEQUENCE [LARGE SCALE GENOMIC DNA]</scope>
    <source>
        <strain evidence="3 4">CR14</strain>
    </source>
</reference>
<evidence type="ECO:0000259" key="2">
    <source>
        <dbReference type="Pfam" id="PF07883"/>
    </source>
</evidence>
<keyword evidence="1" id="KW-0479">Metal-binding</keyword>
<dbReference type="PANTHER" id="PTHR35848">
    <property type="entry name" value="OXALATE-BINDING PROTEIN"/>
    <property type="match status" value="1"/>
</dbReference>
<gene>
    <name evidence="3" type="ORF">RZN69_01465</name>
</gene>
<dbReference type="InterPro" id="IPR014710">
    <property type="entry name" value="RmlC-like_jellyroll"/>
</dbReference>
<dbReference type="KEGG" id="puo:RZN69_01465"/>
<evidence type="ECO:0000313" key="4">
    <source>
        <dbReference type="Proteomes" id="UP001304300"/>
    </source>
</evidence>
<dbReference type="Proteomes" id="UP001304300">
    <property type="component" value="Chromosome"/>
</dbReference>
<dbReference type="PANTHER" id="PTHR35848:SF6">
    <property type="entry name" value="CUPIN TYPE-2 DOMAIN-CONTAINING PROTEIN"/>
    <property type="match status" value="1"/>
</dbReference>